<dbReference type="Proteomes" id="UP001303160">
    <property type="component" value="Unassembled WGS sequence"/>
</dbReference>
<dbReference type="AlphaFoldDB" id="A0AAN7B1C6"/>
<gene>
    <name evidence="2" type="ORF">QBC40DRAFT_191440</name>
</gene>
<evidence type="ECO:0000259" key="1">
    <source>
        <dbReference type="Pfam" id="PF06985"/>
    </source>
</evidence>
<comment type="caution">
    <text evidence="2">The sequence shown here is derived from an EMBL/GenBank/DDBJ whole genome shotgun (WGS) entry which is preliminary data.</text>
</comment>
<feature type="domain" description="Heterokaryon incompatibility" evidence="1">
    <location>
        <begin position="221"/>
        <end position="368"/>
    </location>
</feature>
<proteinExistence type="predicted"/>
<organism evidence="2 3">
    <name type="scientific">Triangularia verruculosa</name>
    <dbReference type="NCBI Taxonomy" id="2587418"/>
    <lineage>
        <taxon>Eukaryota</taxon>
        <taxon>Fungi</taxon>
        <taxon>Dikarya</taxon>
        <taxon>Ascomycota</taxon>
        <taxon>Pezizomycotina</taxon>
        <taxon>Sordariomycetes</taxon>
        <taxon>Sordariomycetidae</taxon>
        <taxon>Sordariales</taxon>
        <taxon>Podosporaceae</taxon>
        <taxon>Triangularia</taxon>
    </lineage>
</organism>
<reference evidence="2" key="1">
    <citation type="journal article" date="2023" name="Mol. Phylogenet. Evol.">
        <title>Genome-scale phylogeny and comparative genomics of the fungal order Sordariales.</title>
        <authorList>
            <person name="Hensen N."/>
            <person name="Bonometti L."/>
            <person name="Westerberg I."/>
            <person name="Brannstrom I.O."/>
            <person name="Guillou S."/>
            <person name="Cros-Aarteil S."/>
            <person name="Calhoun S."/>
            <person name="Haridas S."/>
            <person name="Kuo A."/>
            <person name="Mondo S."/>
            <person name="Pangilinan J."/>
            <person name="Riley R."/>
            <person name="LaButti K."/>
            <person name="Andreopoulos B."/>
            <person name="Lipzen A."/>
            <person name="Chen C."/>
            <person name="Yan M."/>
            <person name="Daum C."/>
            <person name="Ng V."/>
            <person name="Clum A."/>
            <person name="Steindorff A."/>
            <person name="Ohm R.A."/>
            <person name="Martin F."/>
            <person name="Silar P."/>
            <person name="Natvig D.O."/>
            <person name="Lalanne C."/>
            <person name="Gautier V."/>
            <person name="Ament-Velasquez S.L."/>
            <person name="Kruys A."/>
            <person name="Hutchinson M.I."/>
            <person name="Powell A.J."/>
            <person name="Barry K."/>
            <person name="Miller A.N."/>
            <person name="Grigoriev I.V."/>
            <person name="Debuchy R."/>
            <person name="Gladieux P."/>
            <person name="Hiltunen Thoren M."/>
            <person name="Johannesson H."/>
        </authorList>
    </citation>
    <scope>NUCLEOTIDE SEQUENCE</scope>
    <source>
        <strain evidence="2">CBS 315.58</strain>
    </source>
</reference>
<reference evidence="2" key="2">
    <citation type="submission" date="2023-05" db="EMBL/GenBank/DDBJ databases">
        <authorList>
            <consortium name="Lawrence Berkeley National Laboratory"/>
            <person name="Steindorff A."/>
            <person name="Hensen N."/>
            <person name="Bonometti L."/>
            <person name="Westerberg I."/>
            <person name="Brannstrom I.O."/>
            <person name="Guillou S."/>
            <person name="Cros-Aarteil S."/>
            <person name="Calhoun S."/>
            <person name="Haridas S."/>
            <person name="Kuo A."/>
            <person name="Mondo S."/>
            <person name="Pangilinan J."/>
            <person name="Riley R."/>
            <person name="Labutti K."/>
            <person name="Andreopoulos B."/>
            <person name="Lipzen A."/>
            <person name="Chen C."/>
            <person name="Yanf M."/>
            <person name="Daum C."/>
            <person name="Ng V."/>
            <person name="Clum A."/>
            <person name="Ohm R."/>
            <person name="Martin F."/>
            <person name="Silar P."/>
            <person name="Natvig D."/>
            <person name="Lalanne C."/>
            <person name="Gautier V."/>
            <person name="Ament-Velasquez S.L."/>
            <person name="Kruys A."/>
            <person name="Hutchinson M.I."/>
            <person name="Powell A.J."/>
            <person name="Barry K."/>
            <person name="Miller A.N."/>
            <person name="Grigoriev I.V."/>
            <person name="Debuchy R."/>
            <person name="Gladieux P."/>
            <person name="Thoren M.H."/>
            <person name="Johannesson H."/>
        </authorList>
    </citation>
    <scope>NUCLEOTIDE SEQUENCE</scope>
    <source>
        <strain evidence="2">CBS 315.58</strain>
    </source>
</reference>
<dbReference type="EMBL" id="MU863880">
    <property type="protein sequence ID" value="KAK4204775.1"/>
    <property type="molecule type" value="Genomic_DNA"/>
</dbReference>
<accession>A0AAN7B1C6</accession>
<dbReference type="PANTHER" id="PTHR33112:SF12">
    <property type="entry name" value="HETEROKARYON INCOMPATIBILITY DOMAIN-CONTAINING PROTEIN"/>
    <property type="match status" value="1"/>
</dbReference>
<keyword evidence="3" id="KW-1185">Reference proteome</keyword>
<sequence length="718" mass="81771">MSDSSIFDLCQHCEKIPFDRLQENRLGILDVGSFTYRSLGTGYFTDSSRDDVGYFSYSCNSWELGELSRVQNSPCPVCRLVSELIFRHNRTRGFVSSPFNSPTITVWINWIVRMQSFWINTDGLSNSTRTDIGLGFAVSNSQTAGGSLRMRFNYLFPELPRQIDIDRLSNWIEGCARDHQCISKTNTDAFNFEECYPGLKFLRYIDVNNACLIQSCDTVDYIALSYVWGSISNFRLTKANLKIFLQPAAISAAWNLLPATIRDAITLTRKLGKRYLWIDSLCLVQNDPMDLEPGIAVMDQVYERAWITIIAASGHDANAGLPGVDSGSRQDRRAASQVKPGIFLGKLIATDLLLEESAYHTRAWTLQEHVLSRRTLYFFQEHTVFRCHASEYRERCCDHSLITTVQNHDHGTHRSMELGKAGSKFDVIKTYMDLIEGYTSRTLTLDSDVLRAIAGVIRRVSVSSGYQVLQGLPRRELDIFLLFEGKSLSRREGFPSYSWAGWRGKVEMHLRRAGWTDCELSLNLWLRNRTWIVWYVSDLTGKTELVCDDHTSSLLPRQPFKCPIPEVTRSETVFTSTTSPKPYPILRFWTLVVSLKIQITDVFRHQARLLGQNGEECGGVALDGFNDSEGFFESIEPFDVILLSEGRARDFNDLDRTKTGMGSKVYLRDREYNTTIYYVMLIEWKDGVAERRGIGAVRQDSICHSFKPGPVWKEVALG</sequence>
<dbReference type="Pfam" id="PF06985">
    <property type="entry name" value="HET"/>
    <property type="match status" value="1"/>
</dbReference>
<evidence type="ECO:0000313" key="2">
    <source>
        <dbReference type="EMBL" id="KAK4204775.1"/>
    </source>
</evidence>
<dbReference type="InterPro" id="IPR010730">
    <property type="entry name" value="HET"/>
</dbReference>
<name>A0AAN7B1C6_9PEZI</name>
<protein>
    <submittedName>
        <fullName evidence="2">Heterokaryon incompatibility protein-domain-containing protein</fullName>
    </submittedName>
</protein>
<dbReference type="PANTHER" id="PTHR33112">
    <property type="entry name" value="DOMAIN PROTEIN, PUTATIVE-RELATED"/>
    <property type="match status" value="1"/>
</dbReference>
<evidence type="ECO:0000313" key="3">
    <source>
        <dbReference type="Proteomes" id="UP001303160"/>
    </source>
</evidence>